<proteinExistence type="predicted"/>
<dbReference type="RefSeq" id="WP_307355871.1">
    <property type="nucleotide sequence ID" value="NZ_BAAACJ010000030.1"/>
</dbReference>
<gene>
    <name evidence="1" type="ORF">QOZ93_001698</name>
</gene>
<keyword evidence="2" id="KW-1185">Reference proteome</keyword>
<organism evidence="1 2">
    <name type="scientific">Hathewaya limosa</name>
    <name type="common">Clostridium limosum</name>
    <dbReference type="NCBI Taxonomy" id="1536"/>
    <lineage>
        <taxon>Bacteria</taxon>
        <taxon>Bacillati</taxon>
        <taxon>Bacillota</taxon>
        <taxon>Clostridia</taxon>
        <taxon>Eubacteriales</taxon>
        <taxon>Clostridiaceae</taxon>
        <taxon>Hathewaya</taxon>
    </lineage>
</organism>
<dbReference type="Pfam" id="PF09986">
    <property type="entry name" value="DUF2225"/>
    <property type="match status" value="1"/>
</dbReference>
<dbReference type="InterPro" id="IPR018708">
    <property type="entry name" value="DUF2225"/>
</dbReference>
<sequence length="273" mass="31988">MKNYIFKGLEKLGFQMNKNINIYEEEERKIKETCKTKTNSSDSNRAKTYLYHKTVTCPVCKSTFKAIAVKSSAYKLKNRDSDLFMHYEFINPYLYDVWACENCGYAALKADFPKIKSIEIDLVKKNICDQWKKKSYPETYDVKIAIERYKLALLNYVVMKSRSSKKGIACLKIAWMYRLLDSPEAKERELFFMNQAITGLEYAYLNEGFPIYGMDSSTIMYLLGELNRRCENYDVALKWFSTVITTRGVKERLKDLARTQKELTQESLENKPT</sequence>
<dbReference type="Proteomes" id="UP001224418">
    <property type="component" value="Unassembled WGS sequence"/>
</dbReference>
<dbReference type="EMBL" id="JAUSWN010000013">
    <property type="protein sequence ID" value="MDQ0479955.1"/>
    <property type="molecule type" value="Genomic_DNA"/>
</dbReference>
<reference evidence="1 2" key="1">
    <citation type="submission" date="2023-07" db="EMBL/GenBank/DDBJ databases">
        <title>Genomic Encyclopedia of Type Strains, Phase IV (KMG-IV): sequencing the most valuable type-strain genomes for metagenomic binning, comparative biology and taxonomic classification.</title>
        <authorList>
            <person name="Goeker M."/>
        </authorList>
    </citation>
    <scope>NUCLEOTIDE SEQUENCE [LARGE SCALE GENOMIC DNA]</scope>
    <source>
        <strain evidence="1 2">DSM 1400</strain>
    </source>
</reference>
<name>A0ABU0JSB4_HATLI</name>
<accession>A0ABU0JSB4</accession>
<evidence type="ECO:0000313" key="2">
    <source>
        <dbReference type="Proteomes" id="UP001224418"/>
    </source>
</evidence>
<comment type="caution">
    <text evidence="1">The sequence shown here is derived from an EMBL/GenBank/DDBJ whole genome shotgun (WGS) entry which is preliminary data.</text>
</comment>
<protein>
    <submittedName>
        <fullName evidence="1">Uncharacterized protein (DUF2225 family)</fullName>
    </submittedName>
</protein>
<evidence type="ECO:0000313" key="1">
    <source>
        <dbReference type="EMBL" id="MDQ0479955.1"/>
    </source>
</evidence>